<dbReference type="InterPro" id="IPR053023">
    <property type="entry name" value="FLAP_modulator"/>
</dbReference>
<evidence type="ECO:0000313" key="3">
    <source>
        <dbReference type="Proteomes" id="UP000035037"/>
    </source>
</evidence>
<comment type="caution">
    <text evidence="2">The sequence shown here is derived from an EMBL/GenBank/DDBJ whole genome shotgun (WGS) entry which is preliminary data.</text>
</comment>
<keyword evidence="1" id="KW-0812">Transmembrane</keyword>
<dbReference type="PIRSF" id="PIRSF037221">
    <property type="entry name" value="DUF1517"/>
    <property type="match status" value="1"/>
</dbReference>
<dbReference type="PANTHER" id="PTHR33975">
    <property type="entry name" value="MYELIN-ASSOCIATED OLIGODENDROCYTE BASIC PROTEIN"/>
    <property type="match status" value="1"/>
</dbReference>
<reference evidence="2 3" key="2">
    <citation type="submission" date="2015-05" db="EMBL/GenBank/DDBJ databases">
        <title>Lifestyle Evolution in Cyanobacterial Symbionts of Sponges.</title>
        <authorList>
            <person name="Burgsdorf I."/>
            <person name="Slaby B.M."/>
            <person name="Handley K.M."/>
            <person name="Haber M."/>
            <person name="Blom J."/>
            <person name="Marshall C.W."/>
            <person name="Gilbert J.A."/>
            <person name="Hentschel U."/>
            <person name="Steindler L."/>
        </authorList>
    </citation>
    <scope>NUCLEOTIDE SEQUENCE [LARGE SCALE GENOMIC DNA]</scope>
    <source>
        <strain evidence="2">15L</strain>
    </source>
</reference>
<feature type="transmembrane region" description="Helical" evidence="1">
    <location>
        <begin position="82"/>
        <end position="108"/>
    </location>
</feature>
<evidence type="ECO:0000313" key="2">
    <source>
        <dbReference type="EMBL" id="KKZ10046.1"/>
    </source>
</evidence>
<dbReference type="Proteomes" id="UP000035037">
    <property type="component" value="Unassembled WGS sequence"/>
</dbReference>
<dbReference type="Pfam" id="PF07466">
    <property type="entry name" value="DUF1517"/>
    <property type="match status" value="1"/>
</dbReference>
<accession>A0A0G8AR40</accession>
<proteinExistence type="predicted"/>
<dbReference type="PANTHER" id="PTHR33975:SF2">
    <property type="entry name" value="MYELIN-ASSOCIATED OLIGODENDROCYTE BASIC PROTEIN"/>
    <property type="match status" value="1"/>
</dbReference>
<sequence>MEMKLPGTWQGRLAAVLFPVLVVALVIFSLPQPADAARGGRLGGGSFAPRSLPRSGSSGFGGSNAVRGGGYGLGGGGFGFPFIVPFFGFGGGGLLGMLMLFAVVGLLINGFRGAMTGAGTMGSQNDAMAERDGPVTIAQVQIGLLASARQLQQDLRQLAATADTATATGLQRLLQDVTLALLRNPEYWVYGNGEVGQVGFPVAEATFNRLSMTERSKLDAETTINVAGQRSSGDAGQHSAASEYIAVTLLVASRSAVRLPKLTTASDLGTALRLLGSVPSGDLLSLEVIWQPDGNEDVLTSTELVTLYPQLQAL</sequence>
<keyword evidence="1" id="KW-0472">Membrane</keyword>
<protein>
    <recommendedName>
        <fullName evidence="4">DUF1517 domain-containing protein</fullName>
    </recommendedName>
</protein>
<reference evidence="2 3" key="1">
    <citation type="submission" date="2015-02" db="EMBL/GenBank/DDBJ databases">
        <authorList>
            <person name="Slaby B."/>
            <person name="Hentschel U."/>
        </authorList>
    </citation>
    <scope>NUCLEOTIDE SEQUENCE [LARGE SCALE GENOMIC DNA]</scope>
    <source>
        <strain evidence="2">15L</strain>
    </source>
</reference>
<name>A0A0G8AR40_9SYNE</name>
<dbReference type="AlphaFoldDB" id="A0A0G8AR40"/>
<evidence type="ECO:0008006" key="4">
    <source>
        <dbReference type="Google" id="ProtNLM"/>
    </source>
</evidence>
<organism evidence="2 3">
    <name type="scientific">Candidatus Synechococcus spongiarum 15L</name>
    <dbReference type="NCBI Taxonomy" id="1608419"/>
    <lineage>
        <taxon>Bacteria</taxon>
        <taxon>Bacillati</taxon>
        <taxon>Cyanobacteriota</taxon>
        <taxon>Cyanophyceae</taxon>
        <taxon>Synechococcales</taxon>
        <taxon>Synechococcaceae</taxon>
        <taxon>Synechococcus</taxon>
    </lineage>
</organism>
<dbReference type="EMBL" id="JYFQ01000214">
    <property type="protein sequence ID" value="KKZ10046.1"/>
    <property type="molecule type" value="Genomic_DNA"/>
</dbReference>
<evidence type="ECO:0000256" key="1">
    <source>
        <dbReference type="SAM" id="Phobius"/>
    </source>
</evidence>
<dbReference type="InterPro" id="IPR010903">
    <property type="entry name" value="DUF1517"/>
</dbReference>
<gene>
    <name evidence="2" type="ORF">TQ37_10005</name>
</gene>
<keyword evidence="1" id="KW-1133">Transmembrane helix</keyword>
<dbReference type="PATRIC" id="fig|1608419.3.peg.1329"/>